<gene>
    <name evidence="7" type="ORF">LADA_0G15104G</name>
</gene>
<dbReference type="GO" id="GO:0005641">
    <property type="term" value="C:nuclear envelope lumen"/>
    <property type="evidence" value="ECO:0007669"/>
    <property type="project" value="EnsemblFungi"/>
</dbReference>
<dbReference type="Gene3D" id="2.60.40.10">
    <property type="entry name" value="Immunoglobulins"/>
    <property type="match status" value="1"/>
</dbReference>
<dbReference type="FunFam" id="2.60.40.10:FF:000562">
    <property type="entry name" value="Snf1 kinase complex beta-subunit Gal83"/>
    <property type="match status" value="1"/>
</dbReference>
<dbReference type="Pfam" id="PF16561">
    <property type="entry name" value="AMPK1_CBM"/>
    <property type="match status" value="1"/>
</dbReference>
<feature type="compositionally biased region" description="Low complexity" evidence="5">
    <location>
        <begin position="125"/>
        <end position="136"/>
    </location>
</feature>
<dbReference type="InterPro" id="IPR050827">
    <property type="entry name" value="CRP1_MDG1_kinase"/>
</dbReference>
<evidence type="ECO:0000313" key="7">
    <source>
        <dbReference type="EMBL" id="SCU95347.1"/>
    </source>
</evidence>
<dbReference type="GO" id="GO:0005737">
    <property type="term" value="C:cytoplasm"/>
    <property type="evidence" value="ECO:0007669"/>
    <property type="project" value="UniProtKB-SubCell"/>
</dbReference>
<keyword evidence="3" id="KW-0963">Cytoplasm</keyword>
<dbReference type="STRING" id="1266660.A0A1G4JW99"/>
<feature type="compositionally biased region" description="Polar residues" evidence="5">
    <location>
        <begin position="149"/>
        <end position="164"/>
    </location>
</feature>
<dbReference type="InterPro" id="IPR006828">
    <property type="entry name" value="ASC_dom"/>
</dbReference>
<protein>
    <submittedName>
        <fullName evidence="7">LADA_0G15104g1_1</fullName>
    </submittedName>
</protein>
<reference evidence="8" key="1">
    <citation type="submission" date="2016-03" db="EMBL/GenBank/DDBJ databases">
        <authorList>
            <person name="Devillers H."/>
        </authorList>
    </citation>
    <scope>NUCLEOTIDE SEQUENCE [LARGE SCALE GENOMIC DNA]</scope>
</reference>
<dbReference type="GO" id="GO:0043254">
    <property type="term" value="P:regulation of protein-containing complex assembly"/>
    <property type="evidence" value="ECO:0007669"/>
    <property type="project" value="EnsemblFungi"/>
</dbReference>
<dbReference type="SUPFAM" id="SSF160219">
    <property type="entry name" value="AMPKBI-like"/>
    <property type="match status" value="1"/>
</dbReference>
<dbReference type="GO" id="GO:0031588">
    <property type="term" value="C:nucleotide-activated protein kinase complex"/>
    <property type="evidence" value="ECO:0007669"/>
    <property type="project" value="EnsemblFungi"/>
</dbReference>
<name>A0A1G4JW99_9SACH</name>
<accession>A0A1G4JW99</accession>
<evidence type="ECO:0000259" key="6">
    <source>
        <dbReference type="SMART" id="SM01010"/>
    </source>
</evidence>
<dbReference type="SMART" id="SM01010">
    <property type="entry name" value="AMPKBI"/>
    <property type="match status" value="1"/>
</dbReference>
<evidence type="ECO:0000313" key="8">
    <source>
        <dbReference type="Proteomes" id="UP000190274"/>
    </source>
</evidence>
<feature type="compositionally biased region" description="Low complexity" evidence="5">
    <location>
        <begin position="92"/>
        <end position="117"/>
    </location>
</feature>
<dbReference type="GO" id="GO:0004679">
    <property type="term" value="F:AMP-activated protein kinase activity"/>
    <property type="evidence" value="ECO:0007669"/>
    <property type="project" value="EnsemblFungi"/>
</dbReference>
<dbReference type="CDD" id="cd02859">
    <property type="entry name" value="E_set_AMPKbeta_like_N"/>
    <property type="match status" value="1"/>
</dbReference>
<dbReference type="GO" id="GO:0007155">
    <property type="term" value="P:cell adhesion"/>
    <property type="evidence" value="ECO:0007669"/>
    <property type="project" value="EnsemblFungi"/>
</dbReference>
<dbReference type="InterPro" id="IPR032640">
    <property type="entry name" value="AMPK1_CBM"/>
</dbReference>
<evidence type="ECO:0000256" key="1">
    <source>
        <dbReference type="ARBA" id="ARBA00004496"/>
    </source>
</evidence>
<feature type="region of interest" description="Disordered" evidence="5">
    <location>
        <begin position="1"/>
        <end position="164"/>
    </location>
</feature>
<keyword evidence="8" id="KW-1185">Reference proteome</keyword>
<comment type="similarity">
    <text evidence="2">Belongs to the 5'-AMP-activated protein kinase beta subunit family.</text>
</comment>
<dbReference type="EMBL" id="LT598457">
    <property type="protein sequence ID" value="SCU95347.1"/>
    <property type="molecule type" value="Genomic_DNA"/>
</dbReference>
<dbReference type="GO" id="GO:0001403">
    <property type="term" value="P:invasive growth in response to glucose limitation"/>
    <property type="evidence" value="ECO:0007669"/>
    <property type="project" value="EnsemblFungi"/>
</dbReference>
<keyword evidence="4" id="KW-0597">Phosphoprotein</keyword>
<dbReference type="AlphaFoldDB" id="A0A1G4JW99"/>
<dbReference type="Gene3D" id="6.20.250.60">
    <property type="match status" value="1"/>
</dbReference>
<evidence type="ECO:0000256" key="3">
    <source>
        <dbReference type="ARBA" id="ARBA00022490"/>
    </source>
</evidence>
<evidence type="ECO:0000256" key="2">
    <source>
        <dbReference type="ARBA" id="ARBA00010926"/>
    </source>
</evidence>
<dbReference type="InterPro" id="IPR013783">
    <property type="entry name" value="Ig-like_fold"/>
</dbReference>
<feature type="compositionally biased region" description="Polar residues" evidence="5">
    <location>
        <begin position="1"/>
        <end position="12"/>
    </location>
</feature>
<dbReference type="GO" id="GO:2000217">
    <property type="term" value="P:regulation of invasive growth in response to glucose limitation"/>
    <property type="evidence" value="ECO:0007669"/>
    <property type="project" value="EnsemblFungi"/>
</dbReference>
<dbReference type="OrthoDB" id="531008at2759"/>
<sequence length="440" mass="49868">MGNTHSRGTMSDNNKDVSMIDVRNTNDNDKRGSQRAIVQSFSKLDIGDHDGSRAPLLRRRSTLIFDDDDDAPRHEENVEDQSDLNEFESHISDSSSVASLQQQQQENPSWLKLQAQREQQDQEQQELQLQMEQQQQMKYQAPREPFEDQSGSRSGSEPPVNSNAKVMVPVEITWQQGGSKVYVTGSFTGWRKMIGLLPVADQPGCFHIKLQLPSGTHRFRFIVDNELRFSDFMPTATDQMGNLVNYLEIATPYESEEHLQQQQETLTVDNESHMLQQQVPQPSHKKQFSEPLSARSKLALQIEEEPDDMGDGYSRFHGAKEAKPDLSYTTDIPAVFTDASVMEQYYLTLDQQQTNQQSMAWLTPPQLPPHLENVILNNYSVSSEQGDSGSENNSGSLPIPNHVVLNHLATSSIKHNTLCVASIVRYKRKYATQMLYSPLQ</sequence>
<dbReference type="InterPro" id="IPR014756">
    <property type="entry name" value="Ig_E-set"/>
</dbReference>
<dbReference type="Pfam" id="PF04739">
    <property type="entry name" value="AMPKBI"/>
    <property type="match status" value="1"/>
</dbReference>
<proteinExistence type="inferred from homology"/>
<dbReference type="InterPro" id="IPR037256">
    <property type="entry name" value="ASC_dom_sf"/>
</dbReference>
<dbReference type="SUPFAM" id="SSF81296">
    <property type="entry name" value="E set domains"/>
    <property type="match status" value="1"/>
</dbReference>
<dbReference type="PANTHER" id="PTHR10343">
    <property type="entry name" value="5'-AMP-ACTIVATED PROTEIN KINASE , BETA SUBUNIT"/>
    <property type="match status" value="1"/>
</dbReference>
<dbReference type="PANTHER" id="PTHR10343:SF84">
    <property type="entry name" value="5'-AMP-ACTIVATED PROTEIN KINASE SUBUNIT BETA-1"/>
    <property type="match status" value="1"/>
</dbReference>
<dbReference type="GO" id="GO:0140767">
    <property type="term" value="F:enzyme-substrate adaptor activity"/>
    <property type="evidence" value="ECO:0007669"/>
    <property type="project" value="EnsemblFungi"/>
</dbReference>
<feature type="compositionally biased region" description="Acidic residues" evidence="5">
    <location>
        <begin position="77"/>
        <end position="86"/>
    </location>
</feature>
<dbReference type="GO" id="GO:0007165">
    <property type="term" value="P:signal transduction"/>
    <property type="evidence" value="ECO:0007669"/>
    <property type="project" value="EnsemblFungi"/>
</dbReference>
<organism evidence="7 8">
    <name type="scientific">Lachancea dasiensis</name>
    <dbReference type="NCBI Taxonomy" id="1072105"/>
    <lineage>
        <taxon>Eukaryota</taxon>
        <taxon>Fungi</taxon>
        <taxon>Dikarya</taxon>
        <taxon>Ascomycota</taxon>
        <taxon>Saccharomycotina</taxon>
        <taxon>Saccharomycetes</taxon>
        <taxon>Saccharomycetales</taxon>
        <taxon>Saccharomycetaceae</taxon>
        <taxon>Lachancea</taxon>
    </lineage>
</organism>
<feature type="domain" description="Association with the SNF1 complex (ASC)" evidence="6">
    <location>
        <begin position="321"/>
        <end position="439"/>
    </location>
</feature>
<dbReference type="GO" id="GO:0019901">
    <property type="term" value="F:protein kinase binding"/>
    <property type="evidence" value="ECO:0007669"/>
    <property type="project" value="TreeGrafter"/>
</dbReference>
<evidence type="ECO:0000256" key="4">
    <source>
        <dbReference type="ARBA" id="ARBA00022553"/>
    </source>
</evidence>
<evidence type="ECO:0000256" key="5">
    <source>
        <dbReference type="SAM" id="MobiDB-lite"/>
    </source>
</evidence>
<dbReference type="Proteomes" id="UP000190274">
    <property type="component" value="Chromosome G"/>
</dbReference>
<comment type="subcellular location">
    <subcellularLocation>
        <location evidence="1">Cytoplasm</location>
    </subcellularLocation>
</comment>